<dbReference type="SMART" id="SM01187">
    <property type="entry name" value="Elicitin"/>
    <property type="match status" value="1"/>
</dbReference>
<dbReference type="InParanoid" id="Q2N0B6"/>
<evidence type="ECO:0000256" key="7">
    <source>
        <dbReference type="SAM" id="MobiDB-lite"/>
    </source>
</evidence>
<reference evidence="9" key="2">
    <citation type="journal article" date="2006" name="Mol. Biol. Evol.">
        <title>Ancient origin of elicitin gene clusters in Phytophthora genomes.</title>
        <authorList>
            <person name="Jiang R.H."/>
            <person name="Tyler B.M."/>
            <person name="Whisson S.C."/>
            <person name="Hardham A.R."/>
            <person name="Govers F."/>
        </authorList>
    </citation>
    <scope>NUCLEOTIDE SEQUENCE</scope>
    <source>
        <strain evidence="9">UCD-Pr4</strain>
    </source>
</reference>
<evidence type="ECO:0000256" key="5">
    <source>
        <dbReference type="ARBA" id="ARBA00023157"/>
    </source>
</evidence>
<keyword evidence="4 6" id="KW-0928">Hypersensitive response elicitation</keyword>
<reference evidence="10" key="4">
    <citation type="submission" date="2015-06" db="UniProtKB">
        <authorList>
            <consortium name="EnsemblProtists"/>
        </authorList>
    </citation>
    <scope>IDENTIFICATION</scope>
    <source>
        <strain evidence="10">Pr102</strain>
    </source>
</reference>
<dbReference type="GO" id="GO:0005576">
    <property type="term" value="C:extracellular region"/>
    <property type="evidence" value="ECO:0007669"/>
    <property type="project" value="UniProtKB-SubCell"/>
</dbReference>
<keyword evidence="8" id="KW-0732">Signal</keyword>
<feature type="region of interest" description="Disordered" evidence="7">
    <location>
        <begin position="115"/>
        <end position="148"/>
    </location>
</feature>
<dbReference type="VEuPathDB" id="FungiDB:KRP22_8596"/>
<comment type="function">
    <text evidence="6">Induces local and distal defense responses (incompatible hypersensitive reaction) in plants from the solanaceae and cruciferae families. Elicits leaf necrosis and causes the accumulation of pathogenesis-related proteins. Might interact with the lipidic molecules of the plasma membrane.</text>
</comment>
<dbReference type="eggNOG" id="ENOG502REY5">
    <property type="taxonomic scope" value="Eukaryota"/>
</dbReference>
<evidence type="ECO:0000256" key="1">
    <source>
        <dbReference type="ARBA" id="ARBA00004613"/>
    </source>
</evidence>
<dbReference type="OMA" id="CMGLMDD"/>
<dbReference type="InterPro" id="IPR002200">
    <property type="entry name" value="Elicitin"/>
</dbReference>
<evidence type="ECO:0000313" key="9">
    <source>
        <dbReference type="EMBL" id="ABB55964.1"/>
    </source>
</evidence>
<evidence type="ECO:0000256" key="8">
    <source>
        <dbReference type="SAM" id="SignalP"/>
    </source>
</evidence>
<dbReference type="AlphaFoldDB" id="Q2N0B6"/>
<evidence type="ECO:0000256" key="2">
    <source>
        <dbReference type="ARBA" id="ARBA00009544"/>
    </source>
</evidence>
<dbReference type="GO" id="GO:0052040">
    <property type="term" value="P:symbiont-mediated perturbation of host programmed cell death"/>
    <property type="evidence" value="ECO:0007669"/>
    <property type="project" value="UniProtKB-UniRule"/>
</dbReference>
<protein>
    <recommendedName>
        <fullName evidence="6">Elicitin</fullName>
    </recommendedName>
</protein>
<evidence type="ECO:0000256" key="6">
    <source>
        <dbReference type="RuleBase" id="RU368111"/>
    </source>
</evidence>
<dbReference type="EnsemblProtists" id="Phyra71836">
    <property type="protein sequence ID" value="Phyra71836"/>
    <property type="gene ID" value="Phyra71836"/>
</dbReference>
<name>Q2N0B6_PHYRM</name>
<dbReference type="EMBL" id="DQ229209">
    <property type="protein sequence ID" value="ABB55964.1"/>
    <property type="molecule type" value="Genomic_DNA"/>
</dbReference>
<sequence length="169" mass="16327">MPSLTSFVLIGLAVAGSVNAEDCSTESLMSLASNSNLANCTSETGISVATISTLSHDDIMSVCESSACMALMSDVASLGLGDCTIPGSNVSIQSDVLDSVTSMCGGSGSMGSMDMVGSSSSTGTTGVGDSSASSDKVVGGSSSSSKSGAATVTIGCVSTMAMAAVAMLL</sequence>
<dbReference type="Pfam" id="PF00964">
    <property type="entry name" value="Elicitin"/>
    <property type="match status" value="1"/>
</dbReference>
<dbReference type="SUPFAM" id="SSF48647">
    <property type="entry name" value="Fungal elicitin"/>
    <property type="match status" value="1"/>
</dbReference>
<keyword evidence="3 6" id="KW-0964">Secreted</keyword>
<feature type="signal peptide" evidence="8">
    <location>
        <begin position="1"/>
        <end position="20"/>
    </location>
</feature>
<organism evidence="9">
    <name type="scientific">Phytophthora ramorum</name>
    <name type="common">Sudden oak death agent</name>
    <dbReference type="NCBI Taxonomy" id="164328"/>
    <lineage>
        <taxon>Eukaryota</taxon>
        <taxon>Sar</taxon>
        <taxon>Stramenopiles</taxon>
        <taxon>Oomycota</taxon>
        <taxon>Peronosporomycetes</taxon>
        <taxon>Peronosporales</taxon>
        <taxon>Peronosporaceae</taxon>
        <taxon>Phytophthora</taxon>
    </lineage>
</organism>
<proteinExistence type="inferred from homology"/>
<evidence type="ECO:0000256" key="4">
    <source>
        <dbReference type="ARBA" id="ARBA00022978"/>
    </source>
</evidence>
<reference evidence="11" key="3">
    <citation type="journal article" date="2006" name="Science">
        <title>Phytophthora genome sequences uncover evolutionary origins and mechanisms of pathogenesis.</title>
        <authorList>
            <person name="Tyler B.M."/>
            <person name="Tripathy S."/>
            <person name="Zhang X."/>
            <person name="Dehal P."/>
            <person name="Jiang R.H."/>
            <person name="Aerts A."/>
            <person name="Arredondo F.D."/>
            <person name="Baxter L."/>
            <person name="Bensasson D."/>
            <person name="Beynon J.L."/>
            <person name="Chapman J."/>
            <person name="Damasceno C.M."/>
            <person name="Dorrance A.E."/>
            <person name="Dou D."/>
            <person name="Dickerman A.W."/>
            <person name="Dubchak I.L."/>
            <person name="Garbelotto M."/>
            <person name="Gijzen M."/>
            <person name="Gordon S.G."/>
            <person name="Govers F."/>
            <person name="Grunwald N.J."/>
            <person name="Huang W."/>
            <person name="Ivors K.L."/>
            <person name="Jones R.W."/>
            <person name="Kamoun S."/>
            <person name="Krampis K."/>
            <person name="Lamour K.H."/>
            <person name="Lee M.K."/>
            <person name="McDonald W.H."/>
            <person name="Medina M."/>
            <person name="Meijer H.J."/>
            <person name="Nordberg E.K."/>
            <person name="Maclean D.J."/>
            <person name="Ospina-Giraldo M.D."/>
            <person name="Morris P.F."/>
            <person name="Phuntumart V."/>
            <person name="Putnam N.H."/>
            <person name="Rash S."/>
            <person name="Rose J.K."/>
            <person name="Sakihama Y."/>
            <person name="Salamov A.A."/>
            <person name="Savidor A."/>
            <person name="Scheuring C.F."/>
            <person name="Smith B.M."/>
            <person name="Sobral B.W."/>
            <person name="Terry A."/>
            <person name="Torto-Alalibo T.A."/>
            <person name="Win J."/>
            <person name="Xu Z."/>
            <person name="Zhang H."/>
            <person name="Grigoriev I.V."/>
            <person name="Rokhsar D.S."/>
            <person name="Boore J.L."/>
        </authorList>
    </citation>
    <scope>NUCLEOTIDE SEQUENCE [LARGE SCALE GENOMIC DNA]</scope>
    <source>
        <strain evidence="11">Pr102</strain>
    </source>
</reference>
<feature type="chain" id="PRO_5010842976" description="Elicitin" evidence="8">
    <location>
        <begin position="21"/>
        <end position="169"/>
    </location>
</feature>
<reference evidence="9" key="1">
    <citation type="submission" date="2005-09" db="EMBL/GenBank/DDBJ databases">
        <authorList>
            <person name="Jiang R.H.Y."/>
            <person name="Tyler B.M."/>
            <person name="Whisson S.C."/>
            <person name="Hardham A.R."/>
            <person name="Govers F."/>
        </authorList>
    </citation>
    <scope>NUCLEOTIDE SEQUENCE</scope>
    <source>
        <strain evidence="9">UCD-Pr4</strain>
    </source>
</reference>
<evidence type="ECO:0000256" key="3">
    <source>
        <dbReference type="ARBA" id="ARBA00022525"/>
    </source>
</evidence>
<dbReference type="VEuPathDB" id="FungiDB:KRP23_11484"/>
<comment type="similarity">
    <text evidence="2 6">Belongs to the elicitin family.</text>
</comment>
<dbReference type="EMBL" id="DS566050">
    <property type="status" value="NOT_ANNOTATED_CDS"/>
    <property type="molecule type" value="Genomic_DNA"/>
</dbReference>
<dbReference type="STRING" id="164328.Q2N0B6"/>
<comment type="subcellular location">
    <subcellularLocation>
        <location evidence="1 6">Secreted</location>
    </subcellularLocation>
</comment>
<keyword evidence="5 6" id="KW-1015">Disulfide bond</keyword>
<evidence type="ECO:0000313" key="11">
    <source>
        <dbReference type="Proteomes" id="UP000005238"/>
    </source>
</evidence>
<dbReference type="Gene3D" id="1.10.239.10">
    <property type="entry name" value="Elicitin domain"/>
    <property type="match status" value="1"/>
</dbReference>
<dbReference type="Proteomes" id="UP000005238">
    <property type="component" value="Unassembled WGS sequence"/>
</dbReference>
<dbReference type="HOGENOM" id="CLU_1581659_0_0_1"/>
<keyword evidence="11" id="KW-1185">Reference proteome</keyword>
<accession>Q2N0B6</accession>
<dbReference type="InterPro" id="IPR036470">
    <property type="entry name" value="Elicitin_sf"/>
</dbReference>
<evidence type="ECO:0000313" key="10">
    <source>
        <dbReference type="EnsemblProtists" id="Phyra71836"/>
    </source>
</evidence>